<accession>A0A419T520</accession>
<proteinExistence type="predicted"/>
<evidence type="ECO:0000259" key="2">
    <source>
        <dbReference type="PROSITE" id="PS50212"/>
    </source>
</evidence>
<sequence length="60" mass="6989">MEYIISFISFYLVFFAMSYILNLLRKNAKTMQSTKTIAKNSLFASIIYILVILISKWISS</sequence>
<reference evidence="3 4" key="1">
    <citation type="submission" date="2016-08" db="EMBL/GenBank/DDBJ databases">
        <title>Novel Firmicutes and Novel Genomes.</title>
        <authorList>
            <person name="Poppleton D.I."/>
            <person name="Gribaldo S."/>
        </authorList>
    </citation>
    <scope>NUCLEOTIDE SEQUENCE [LARGE SCALE GENOMIC DNA]</scope>
    <source>
        <strain evidence="3 4">CTT3</strain>
    </source>
</reference>
<organism evidence="3 4">
    <name type="scientific">Thermohalobacter berrensis</name>
    <dbReference type="NCBI Taxonomy" id="99594"/>
    <lineage>
        <taxon>Bacteria</taxon>
        <taxon>Bacillati</taxon>
        <taxon>Bacillota</taxon>
        <taxon>Tissierellia</taxon>
        <taxon>Tissierellales</taxon>
        <taxon>Thermohalobacteraceae</taxon>
        <taxon>Thermohalobacter</taxon>
    </lineage>
</organism>
<feature type="domain" description="N-terminal Ras-GEF" evidence="2">
    <location>
        <begin position="1"/>
        <end position="60"/>
    </location>
</feature>
<dbReference type="AlphaFoldDB" id="A0A419T520"/>
<keyword evidence="1" id="KW-0472">Membrane</keyword>
<comment type="caution">
    <text evidence="3">The sequence shown here is derived from an EMBL/GenBank/DDBJ whole genome shotgun (WGS) entry which is preliminary data.</text>
</comment>
<dbReference type="Proteomes" id="UP000284177">
    <property type="component" value="Unassembled WGS sequence"/>
</dbReference>
<dbReference type="PROSITE" id="PS50212">
    <property type="entry name" value="RASGEF_NTER"/>
    <property type="match status" value="1"/>
</dbReference>
<name>A0A419T520_9FIRM</name>
<keyword evidence="1" id="KW-1133">Transmembrane helix</keyword>
<dbReference type="RefSeq" id="WP_120168354.1">
    <property type="nucleotide sequence ID" value="NZ_MCIB01000010.1"/>
</dbReference>
<evidence type="ECO:0000256" key="1">
    <source>
        <dbReference type="SAM" id="Phobius"/>
    </source>
</evidence>
<dbReference type="InterPro" id="IPR000651">
    <property type="entry name" value="Ras-like_Gua-exchang_fac_N"/>
</dbReference>
<protein>
    <recommendedName>
        <fullName evidence="2">N-terminal Ras-GEF domain-containing protein</fullName>
    </recommendedName>
</protein>
<keyword evidence="4" id="KW-1185">Reference proteome</keyword>
<evidence type="ECO:0000313" key="4">
    <source>
        <dbReference type="Proteomes" id="UP000284177"/>
    </source>
</evidence>
<evidence type="ECO:0000313" key="3">
    <source>
        <dbReference type="EMBL" id="RKD32533.1"/>
    </source>
</evidence>
<keyword evidence="1" id="KW-0812">Transmembrane</keyword>
<feature type="transmembrane region" description="Helical" evidence="1">
    <location>
        <begin position="36"/>
        <end position="58"/>
    </location>
</feature>
<dbReference type="EMBL" id="MCIB01000010">
    <property type="protein sequence ID" value="RKD32533.1"/>
    <property type="molecule type" value="Genomic_DNA"/>
</dbReference>
<feature type="transmembrane region" description="Helical" evidence="1">
    <location>
        <begin position="6"/>
        <end position="24"/>
    </location>
</feature>
<gene>
    <name evidence="3" type="ORF">BET03_10670</name>
</gene>